<evidence type="ECO:0000313" key="1">
    <source>
        <dbReference type="EMBL" id="VVP67845.1"/>
    </source>
</evidence>
<reference evidence="1 2" key="1">
    <citation type="submission" date="2019-09" db="EMBL/GenBank/DDBJ databases">
        <authorList>
            <person name="Chandra G."/>
            <person name="Truman W A."/>
        </authorList>
    </citation>
    <scope>NUCLEOTIDE SEQUENCE [LARGE SCALE GENOMIC DNA]</scope>
    <source>
        <strain evidence="1">PS922</strain>
    </source>
</reference>
<protein>
    <submittedName>
        <fullName evidence="1">Uncharacterized protein</fullName>
    </submittedName>
</protein>
<dbReference type="Proteomes" id="UP000325565">
    <property type="component" value="Unassembled WGS sequence"/>
</dbReference>
<organism evidence="1 2">
    <name type="scientific">Pseudomonas fluorescens</name>
    <dbReference type="NCBI Taxonomy" id="294"/>
    <lineage>
        <taxon>Bacteria</taxon>
        <taxon>Pseudomonadati</taxon>
        <taxon>Pseudomonadota</taxon>
        <taxon>Gammaproteobacteria</taxon>
        <taxon>Pseudomonadales</taxon>
        <taxon>Pseudomonadaceae</taxon>
        <taxon>Pseudomonas</taxon>
    </lineage>
</organism>
<dbReference type="AlphaFoldDB" id="A0A5E7R268"/>
<name>A0A5E7R268_PSEFL</name>
<sequence>MSERSITQFFSALGAPLRMLRQSWGAARADGTVFLRVWQDRCESHDGKRYVQLTRLEKYGGDSSNFGYKERQSHVQQIREGAKCYLVMCLAKDPVASPRDIKSFNKDKIFVGGQLKQFDSDWWIEIADKVPSHELMQKSSS</sequence>
<accession>A0A5E7R268</accession>
<dbReference type="EMBL" id="CABVJB010000001">
    <property type="protein sequence ID" value="VVP67845.1"/>
    <property type="molecule type" value="Genomic_DNA"/>
</dbReference>
<gene>
    <name evidence="1" type="ORF">PS922_00170</name>
</gene>
<proteinExistence type="predicted"/>
<evidence type="ECO:0000313" key="2">
    <source>
        <dbReference type="Proteomes" id="UP000325565"/>
    </source>
</evidence>